<keyword evidence="12" id="KW-1185">Reference proteome</keyword>
<accession>A0A671YEF0</accession>
<feature type="coiled-coil region" evidence="7">
    <location>
        <begin position="241"/>
        <end position="293"/>
    </location>
</feature>
<protein>
    <submittedName>
        <fullName evidence="11">E3 ubiquitin-protein ligase TRIM39-like</fullName>
    </submittedName>
</protein>
<dbReference type="CDD" id="cd13733">
    <property type="entry name" value="SPRY_PRY_C-I_1"/>
    <property type="match status" value="1"/>
</dbReference>
<evidence type="ECO:0000259" key="9">
    <source>
        <dbReference type="PROSITE" id="PS50119"/>
    </source>
</evidence>
<dbReference type="Pfam" id="PF00643">
    <property type="entry name" value="zf-B_box"/>
    <property type="match status" value="1"/>
</dbReference>
<dbReference type="PANTHER" id="PTHR25465">
    <property type="entry name" value="B-BOX DOMAIN CONTAINING"/>
    <property type="match status" value="1"/>
</dbReference>
<evidence type="ECO:0000259" key="8">
    <source>
        <dbReference type="PROSITE" id="PS50089"/>
    </source>
</evidence>
<dbReference type="PROSITE" id="PS50188">
    <property type="entry name" value="B302_SPRY"/>
    <property type="match status" value="1"/>
</dbReference>
<dbReference type="CDD" id="cd19769">
    <property type="entry name" value="Bbox2_TRIM16-like"/>
    <property type="match status" value="1"/>
</dbReference>
<dbReference type="InterPro" id="IPR013320">
    <property type="entry name" value="ConA-like_dom_sf"/>
</dbReference>
<evidence type="ECO:0000256" key="6">
    <source>
        <dbReference type="PROSITE-ProRule" id="PRU00024"/>
    </source>
</evidence>
<dbReference type="OMA" id="WTMWLKN"/>
<dbReference type="Gene3D" id="2.60.120.920">
    <property type="match status" value="1"/>
</dbReference>
<dbReference type="InterPro" id="IPR000315">
    <property type="entry name" value="Znf_B-box"/>
</dbReference>
<dbReference type="InterPro" id="IPR017907">
    <property type="entry name" value="Znf_RING_CS"/>
</dbReference>
<dbReference type="InterPro" id="IPR051051">
    <property type="entry name" value="E3_ubiq-ligase_TRIM/RNF"/>
</dbReference>
<dbReference type="RefSeq" id="XP_030295301.1">
    <property type="nucleotide sequence ID" value="XM_030439441.1"/>
</dbReference>
<dbReference type="Pfam" id="PF00622">
    <property type="entry name" value="SPRY"/>
    <property type="match status" value="1"/>
</dbReference>
<dbReference type="PRINTS" id="PR01407">
    <property type="entry name" value="BUTYPHLNCDUF"/>
</dbReference>
<dbReference type="InterPro" id="IPR001841">
    <property type="entry name" value="Znf_RING"/>
</dbReference>
<evidence type="ECO:0000256" key="2">
    <source>
        <dbReference type="ARBA" id="ARBA00022723"/>
    </source>
</evidence>
<dbReference type="SMART" id="SM00589">
    <property type="entry name" value="PRY"/>
    <property type="match status" value="1"/>
</dbReference>
<reference evidence="11" key="1">
    <citation type="submission" date="2021-04" db="EMBL/GenBank/DDBJ databases">
        <authorList>
            <consortium name="Wellcome Sanger Institute Data Sharing"/>
        </authorList>
    </citation>
    <scope>NUCLEOTIDE SEQUENCE [LARGE SCALE GENOMIC DNA]</scope>
</reference>
<dbReference type="GO" id="GO:0008270">
    <property type="term" value="F:zinc ion binding"/>
    <property type="evidence" value="ECO:0007669"/>
    <property type="project" value="UniProtKB-KW"/>
</dbReference>
<dbReference type="InterPro" id="IPR003877">
    <property type="entry name" value="SPRY_dom"/>
</dbReference>
<dbReference type="Pfam" id="PF25600">
    <property type="entry name" value="TRIM_CC"/>
    <property type="match status" value="1"/>
</dbReference>
<keyword evidence="7" id="KW-0175">Coiled coil</keyword>
<dbReference type="SMART" id="SM00449">
    <property type="entry name" value="SPRY"/>
    <property type="match status" value="1"/>
</dbReference>
<dbReference type="Gene3D" id="3.30.160.60">
    <property type="entry name" value="Classic Zinc Finger"/>
    <property type="match status" value="1"/>
</dbReference>
<evidence type="ECO:0000256" key="4">
    <source>
        <dbReference type="ARBA" id="ARBA00022833"/>
    </source>
</evidence>
<dbReference type="SUPFAM" id="SSF57850">
    <property type="entry name" value="RING/U-box"/>
    <property type="match status" value="1"/>
</dbReference>
<evidence type="ECO:0000256" key="1">
    <source>
        <dbReference type="ARBA" id="ARBA00022588"/>
    </source>
</evidence>
<dbReference type="GO" id="GO:0045087">
    <property type="term" value="P:innate immune response"/>
    <property type="evidence" value="ECO:0007669"/>
    <property type="project" value="UniProtKB-KW"/>
</dbReference>
<dbReference type="InterPro" id="IPR013083">
    <property type="entry name" value="Znf_RING/FYVE/PHD"/>
</dbReference>
<dbReference type="PROSITE" id="PS50089">
    <property type="entry name" value="ZF_RING_2"/>
    <property type="match status" value="1"/>
</dbReference>
<dbReference type="OrthoDB" id="6270329at2759"/>
<keyword evidence="5" id="KW-0391">Immunity</keyword>
<dbReference type="PROSITE" id="PS50119">
    <property type="entry name" value="ZF_BBOX"/>
    <property type="match status" value="1"/>
</dbReference>
<evidence type="ECO:0000256" key="7">
    <source>
        <dbReference type="SAM" id="Coils"/>
    </source>
</evidence>
<dbReference type="Pfam" id="PF13445">
    <property type="entry name" value="zf-RING_UBOX"/>
    <property type="match status" value="1"/>
</dbReference>
<dbReference type="InterPro" id="IPR001870">
    <property type="entry name" value="B30.2/SPRY"/>
</dbReference>
<evidence type="ECO:0000259" key="10">
    <source>
        <dbReference type="PROSITE" id="PS50188"/>
    </source>
</evidence>
<dbReference type="InterPro" id="IPR043136">
    <property type="entry name" value="B30.2/SPRY_sf"/>
</dbReference>
<keyword evidence="3 6" id="KW-0863">Zinc-finger</keyword>
<dbReference type="FunFam" id="2.60.120.920:FF:000004">
    <property type="entry name" value="Butyrophilin subfamily 1 member A1"/>
    <property type="match status" value="1"/>
</dbReference>
<dbReference type="GeneID" id="115595242"/>
<dbReference type="InParanoid" id="A0A671YEF0"/>
<name>A0A671YEF0_SPAAU</name>
<evidence type="ECO:0000256" key="3">
    <source>
        <dbReference type="ARBA" id="ARBA00022771"/>
    </source>
</evidence>
<dbReference type="Gene3D" id="3.30.40.10">
    <property type="entry name" value="Zinc/RING finger domain, C3HC4 (zinc finger)"/>
    <property type="match status" value="1"/>
</dbReference>
<dbReference type="InterPro" id="IPR003879">
    <property type="entry name" value="Butyrophylin_SPRY"/>
</dbReference>
<dbReference type="AlphaFoldDB" id="A0A671YEF0"/>
<dbReference type="InterPro" id="IPR027370">
    <property type="entry name" value="Znf-RING_euk"/>
</dbReference>
<keyword evidence="1" id="KW-0399">Innate immunity</keyword>
<dbReference type="Ensembl" id="ENSSAUT00010063782.1">
    <property type="protein sequence ID" value="ENSSAUP00010060833.1"/>
    <property type="gene ID" value="ENSSAUG00010024614.1"/>
</dbReference>
<reference evidence="11" key="3">
    <citation type="submission" date="2025-09" db="UniProtKB">
        <authorList>
            <consortium name="Ensembl"/>
        </authorList>
    </citation>
    <scope>IDENTIFICATION</scope>
</reference>
<feature type="domain" description="RING-type" evidence="8">
    <location>
        <begin position="15"/>
        <end position="55"/>
    </location>
</feature>
<proteinExistence type="predicted"/>
<evidence type="ECO:0000313" key="12">
    <source>
        <dbReference type="Proteomes" id="UP000472265"/>
    </source>
</evidence>
<feature type="domain" description="B box-type" evidence="9">
    <location>
        <begin position="143"/>
        <end position="183"/>
    </location>
</feature>
<dbReference type="Proteomes" id="UP000472265">
    <property type="component" value="Chromosome 14"/>
</dbReference>
<keyword evidence="2" id="KW-0479">Metal-binding</keyword>
<dbReference type="InterPro" id="IPR006574">
    <property type="entry name" value="PRY"/>
</dbReference>
<dbReference type="GO" id="GO:0005737">
    <property type="term" value="C:cytoplasm"/>
    <property type="evidence" value="ECO:0007669"/>
    <property type="project" value="UniProtKB-ARBA"/>
</dbReference>
<dbReference type="SUPFAM" id="SSF49899">
    <property type="entry name" value="Concanavalin A-like lectins/glucanases"/>
    <property type="match status" value="1"/>
</dbReference>
<gene>
    <name evidence="11" type="primary">LOC115595242</name>
</gene>
<reference evidence="11" key="2">
    <citation type="submission" date="2025-08" db="UniProtKB">
        <authorList>
            <consortium name="Ensembl"/>
        </authorList>
    </citation>
    <scope>IDENTIFICATION</scope>
</reference>
<feature type="domain" description="B30.2/SPRY" evidence="10">
    <location>
        <begin position="343"/>
        <end position="540"/>
    </location>
</feature>
<dbReference type="Pfam" id="PF13765">
    <property type="entry name" value="PRY"/>
    <property type="match status" value="1"/>
</dbReference>
<dbReference type="GeneTree" id="ENSGT01040000240400"/>
<evidence type="ECO:0000313" key="11">
    <source>
        <dbReference type="Ensembl" id="ENSSAUP00010060833.1"/>
    </source>
</evidence>
<dbReference type="InterPro" id="IPR058030">
    <property type="entry name" value="TRIM8/14/16/25/29/45/65_CC"/>
</dbReference>
<evidence type="ECO:0000256" key="5">
    <source>
        <dbReference type="ARBA" id="ARBA00022859"/>
    </source>
</evidence>
<dbReference type="PROSITE" id="PS00518">
    <property type="entry name" value="ZF_RING_1"/>
    <property type="match status" value="1"/>
</dbReference>
<sequence length="545" mass="61186">MSAASCLLTEDQLLCGICLDVFNVPVTLPCGHNFCKKCIKQHWDSSVHCQCPSCKESFYKKLDLRVNTFISEMASQFRKSAGRSSSRAAKPGDVPCDVCSDTKMKAVKSCLVCLASYCETHLQPHLTASRLKKHQLTDPVENLEGRMCTIHDKPLELFCKTDQTCVCMLCPVLDHKSHEVVPLKEQFERKRAELGRREIEIHRMIQDRQLKILDIKQALKLSKEAAEKEMADGVQVFTALMESLQSAQADLIGTIEETREETEQEVKSVIEKLEKEISALMKTRAELEQLSRSKDHLHLIQNFASLDASIPTREWTEVSVDLPSYEGTVKTAMDQLEETLGKQIKKLQHLAELHRAQQFAVDLTLDPDTAHAALVLSDDGKQVYHGVKKKTVKDTSKRFNPSCCVLAKQSFSSGKFYFEADVKDKTRWTLGVAKESIKRKGIIPMCPDNGHWTVWLKNGEEYAALVGSPLPLTVNSKLEKVGVFVDYDEGLVSFYDVNAMDLLYTFAGFSFAEKLYPFFSPGLNDDGINSAPLIISKVSHTDVLI</sequence>
<keyword evidence="4" id="KW-0862">Zinc</keyword>
<organism evidence="11 12">
    <name type="scientific">Sparus aurata</name>
    <name type="common">Gilthead sea bream</name>
    <dbReference type="NCBI Taxonomy" id="8175"/>
    <lineage>
        <taxon>Eukaryota</taxon>
        <taxon>Metazoa</taxon>
        <taxon>Chordata</taxon>
        <taxon>Craniata</taxon>
        <taxon>Vertebrata</taxon>
        <taxon>Euteleostomi</taxon>
        <taxon>Actinopterygii</taxon>
        <taxon>Neopterygii</taxon>
        <taxon>Teleostei</taxon>
        <taxon>Neoteleostei</taxon>
        <taxon>Acanthomorphata</taxon>
        <taxon>Eupercaria</taxon>
        <taxon>Spariformes</taxon>
        <taxon>Sparidae</taxon>
        <taxon>Sparus</taxon>
    </lineage>
</organism>
<dbReference type="SUPFAM" id="SSF57845">
    <property type="entry name" value="B-box zinc-binding domain"/>
    <property type="match status" value="1"/>
</dbReference>
<dbReference type="SMART" id="SM00336">
    <property type="entry name" value="BBOX"/>
    <property type="match status" value="1"/>
</dbReference>
<dbReference type="SMART" id="SM00184">
    <property type="entry name" value="RING"/>
    <property type="match status" value="1"/>
</dbReference>
<dbReference type="PANTHER" id="PTHR25465:SF32">
    <property type="entry name" value="BLOODTHIRSTY-RELATED GENE FAMILY, MEMBER 16 ISOFORM X1-RELATED"/>
    <property type="match status" value="1"/>
</dbReference>
<dbReference type="Gene3D" id="4.10.830.40">
    <property type="match status" value="1"/>
</dbReference>